<comment type="caution">
    <text evidence="5">The sequence shown here is derived from an EMBL/GenBank/DDBJ whole genome shotgun (WGS) entry which is preliminary data.</text>
</comment>
<dbReference type="EMBL" id="DWWI01000255">
    <property type="protein sequence ID" value="HJC44394.1"/>
    <property type="molecule type" value="Genomic_DNA"/>
</dbReference>
<dbReference type="GO" id="GO:0003700">
    <property type="term" value="F:DNA-binding transcription factor activity"/>
    <property type="evidence" value="ECO:0007669"/>
    <property type="project" value="InterPro"/>
</dbReference>
<gene>
    <name evidence="5" type="ORF">H9756_12105</name>
</gene>
<evidence type="ECO:0000259" key="4">
    <source>
        <dbReference type="PROSITE" id="PS50995"/>
    </source>
</evidence>
<sequence>MSVMSKAYEMYSAWSKGTVLYTRWADMNHIGYPELMILYTLISGTHLTQKKITEEIGLVKATVNTVIRDLKKRGLVTLTASQNDKRRKDVALTDEGKIYAEEIIRPLLEMEDRITRMIGNGRMEQTVATMELFNMLFEKELKQRIESEKQNL</sequence>
<dbReference type="InterPro" id="IPR036388">
    <property type="entry name" value="WH-like_DNA-bd_sf"/>
</dbReference>
<keyword evidence="2" id="KW-0238">DNA-binding</keyword>
<dbReference type="GO" id="GO:0003677">
    <property type="term" value="F:DNA binding"/>
    <property type="evidence" value="ECO:0007669"/>
    <property type="project" value="UniProtKB-KW"/>
</dbReference>
<organism evidence="5 6">
    <name type="scientific">Candidatus Mediterraneibacter gallistercoris</name>
    <dbReference type="NCBI Taxonomy" id="2838671"/>
    <lineage>
        <taxon>Bacteria</taxon>
        <taxon>Bacillati</taxon>
        <taxon>Bacillota</taxon>
        <taxon>Clostridia</taxon>
        <taxon>Lachnospirales</taxon>
        <taxon>Lachnospiraceae</taxon>
        <taxon>Mediterraneibacter</taxon>
    </lineage>
</organism>
<dbReference type="Pfam" id="PF12802">
    <property type="entry name" value="MarR_2"/>
    <property type="match status" value="1"/>
</dbReference>
<name>A0A9D2P860_9FIRM</name>
<accession>A0A9D2P860</accession>
<dbReference type="Proteomes" id="UP000823895">
    <property type="component" value="Unassembled WGS sequence"/>
</dbReference>
<protein>
    <submittedName>
        <fullName evidence="5">MarR family transcriptional regulator</fullName>
    </submittedName>
</protein>
<evidence type="ECO:0000256" key="1">
    <source>
        <dbReference type="ARBA" id="ARBA00023015"/>
    </source>
</evidence>
<keyword evidence="1" id="KW-0805">Transcription regulation</keyword>
<keyword evidence="3" id="KW-0804">Transcription</keyword>
<dbReference type="SMART" id="SM00347">
    <property type="entry name" value="HTH_MARR"/>
    <property type="match status" value="1"/>
</dbReference>
<evidence type="ECO:0000256" key="3">
    <source>
        <dbReference type="ARBA" id="ARBA00023163"/>
    </source>
</evidence>
<reference evidence="5" key="1">
    <citation type="journal article" date="2021" name="PeerJ">
        <title>Extensive microbial diversity within the chicken gut microbiome revealed by metagenomics and culture.</title>
        <authorList>
            <person name="Gilroy R."/>
            <person name="Ravi A."/>
            <person name="Getino M."/>
            <person name="Pursley I."/>
            <person name="Horton D.L."/>
            <person name="Alikhan N.F."/>
            <person name="Baker D."/>
            <person name="Gharbi K."/>
            <person name="Hall N."/>
            <person name="Watson M."/>
            <person name="Adriaenssens E.M."/>
            <person name="Foster-Nyarko E."/>
            <person name="Jarju S."/>
            <person name="Secka A."/>
            <person name="Antonio M."/>
            <person name="Oren A."/>
            <person name="Chaudhuri R.R."/>
            <person name="La Ragione R."/>
            <person name="Hildebrand F."/>
            <person name="Pallen M.J."/>
        </authorList>
    </citation>
    <scope>NUCLEOTIDE SEQUENCE</scope>
    <source>
        <strain evidence="5">CHK165-2605</strain>
    </source>
</reference>
<dbReference type="PANTHER" id="PTHR42756">
    <property type="entry name" value="TRANSCRIPTIONAL REGULATOR, MARR"/>
    <property type="match status" value="1"/>
</dbReference>
<dbReference type="SUPFAM" id="SSF46785">
    <property type="entry name" value="Winged helix' DNA-binding domain"/>
    <property type="match status" value="1"/>
</dbReference>
<dbReference type="Gene3D" id="1.10.10.10">
    <property type="entry name" value="Winged helix-like DNA-binding domain superfamily/Winged helix DNA-binding domain"/>
    <property type="match status" value="1"/>
</dbReference>
<proteinExistence type="predicted"/>
<reference evidence="5" key="2">
    <citation type="submission" date="2021-04" db="EMBL/GenBank/DDBJ databases">
        <authorList>
            <person name="Gilroy R."/>
        </authorList>
    </citation>
    <scope>NUCLEOTIDE SEQUENCE</scope>
    <source>
        <strain evidence="5">CHK165-2605</strain>
    </source>
</reference>
<dbReference type="AlphaFoldDB" id="A0A9D2P860"/>
<dbReference type="InterPro" id="IPR000835">
    <property type="entry name" value="HTH_MarR-typ"/>
</dbReference>
<dbReference type="InterPro" id="IPR036390">
    <property type="entry name" value="WH_DNA-bd_sf"/>
</dbReference>
<dbReference type="PANTHER" id="PTHR42756:SF1">
    <property type="entry name" value="TRANSCRIPTIONAL REPRESSOR OF EMRAB OPERON"/>
    <property type="match status" value="1"/>
</dbReference>
<evidence type="ECO:0000313" key="5">
    <source>
        <dbReference type="EMBL" id="HJC44394.1"/>
    </source>
</evidence>
<evidence type="ECO:0000313" key="6">
    <source>
        <dbReference type="Proteomes" id="UP000823895"/>
    </source>
</evidence>
<dbReference type="PROSITE" id="PS50995">
    <property type="entry name" value="HTH_MARR_2"/>
    <property type="match status" value="1"/>
</dbReference>
<feature type="domain" description="HTH marR-type" evidence="4">
    <location>
        <begin position="1"/>
        <end position="142"/>
    </location>
</feature>
<evidence type="ECO:0000256" key="2">
    <source>
        <dbReference type="ARBA" id="ARBA00023125"/>
    </source>
</evidence>